<dbReference type="EMBL" id="JBHTEY010000004">
    <property type="protein sequence ID" value="MFC7617248.1"/>
    <property type="molecule type" value="Genomic_DNA"/>
</dbReference>
<evidence type="ECO:0000256" key="1">
    <source>
        <dbReference type="ARBA" id="ARBA00004651"/>
    </source>
</evidence>
<reference evidence="11" key="1">
    <citation type="journal article" date="2019" name="Int. J. Syst. Evol. Microbiol.">
        <title>The Global Catalogue of Microorganisms (GCM) 10K type strain sequencing project: providing services to taxonomists for standard genome sequencing and annotation.</title>
        <authorList>
            <consortium name="The Broad Institute Genomics Platform"/>
            <consortium name="The Broad Institute Genome Sequencing Center for Infectious Disease"/>
            <person name="Wu L."/>
            <person name="Ma J."/>
        </authorList>
    </citation>
    <scope>NUCLEOTIDE SEQUENCE [LARGE SCALE GENOMIC DNA]</scope>
    <source>
        <strain evidence="11">JCM 17695</strain>
    </source>
</reference>
<dbReference type="Pfam" id="PF01544">
    <property type="entry name" value="CorA"/>
    <property type="match status" value="1"/>
</dbReference>
<evidence type="ECO:0000256" key="4">
    <source>
        <dbReference type="ARBA" id="ARBA00022475"/>
    </source>
</evidence>
<feature type="compositionally biased region" description="Basic residues" evidence="8">
    <location>
        <begin position="24"/>
        <end position="45"/>
    </location>
</feature>
<dbReference type="PANTHER" id="PTHR46494:SF1">
    <property type="entry name" value="CORA FAMILY METAL ION TRANSPORTER (EUROFUNG)"/>
    <property type="match status" value="1"/>
</dbReference>
<dbReference type="InterPro" id="IPR045863">
    <property type="entry name" value="CorA_TM1_TM2"/>
</dbReference>
<organism evidence="10 11">
    <name type="scientific">Actinokineospora soli</name>
    <dbReference type="NCBI Taxonomy" id="1048753"/>
    <lineage>
        <taxon>Bacteria</taxon>
        <taxon>Bacillati</taxon>
        <taxon>Actinomycetota</taxon>
        <taxon>Actinomycetes</taxon>
        <taxon>Pseudonocardiales</taxon>
        <taxon>Pseudonocardiaceae</taxon>
        <taxon>Actinokineospora</taxon>
    </lineage>
</organism>
<protein>
    <submittedName>
        <fullName evidence="10">Magnesium and cobalt transport protein CorA</fullName>
    </submittedName>
</protein>
<feature type="transmembrane region" description="Helical" evidence="9">
    <location>
        <begin position="303"/>
        <end position="322"/>
    </location>
</feature>
<keyword evidence="7 9" id="KW-0472">Membrane</keyword>
<dbReference type="SUPFAM" id="SSF144083">
    <property type="entry name" value="Magnesium transport protein CorA, transmembrane region"/>
    <property type="match status" value="1"/>
</dbReference>
<dbReference type="InterPro" id="IPR045861">
    <property type="entry name" value="CorA_cytoplasmic_dom"/>
</dbReference>
<comment type="similarity">
    <text evidence="2">Belongs to the CorA metal ion transporter (MIT) (TC 1.A.35) family.</text>
</comment>
<dbReference type="Gene3D" id="1.20.58.340">
    <property type="entry name" value="Magnesium transport protein CorA, transmembrane region"/>
    <property type="match status" value="2"/>
</dbReference>
<evidence type="ECO:0000256" key="9">
    <source>
        <dbReference type="SAM" id="Phobius"/>
    </source>
</evidence>
<keyword evidence="3" id="KW-0813">Transport</keyword>
<evidence type="ECO:0000256" key="7">
    <source>
        <dbReference type="ARBA" id="ARBA00023136"/>
    </source>
</evidence>
<evidence type="ECO:0000256" key="2">
    <source>
        <dbReference type="ARBA" id="ARBA00009765"/>
    </source>
</evidence>
<keyword evidence="5 9" id="KW-0812">Transmembrane</keyword>
<feature type="compositionally biased region" description="Basic and acidic residues" evidence="8">
    <location>
        <begin position="46"/>
        <end position="57"/>
    </location>
</feature>
<name>A0ABW2TWQ0_9PSEU</name>
<evidence type="ECO:0000256" key="8">
    <source>
        <dbReference type="SAM" id="MobiDB-lite"/>
    </source>
</evidence>
<comment type="subcellular location">
    <subcellularLocation>
        <location evidence="1">Cell membrane</location>
        <topology evidence="1">Multi-pass membrane protein</topology>
    </subcellularLocation>
</comment>
<sequence length="360" mass="40285">MVRAVRVRSSAGDADLAPTGFRRTPARRRPQARAGRLRRVRRRPPPPRDPDPGEAKDLAEREGGFAWVGLFEPDLAELSRIAEVFDLPELGVHNAVRAHQRPKLERFREGLFLVLKTVKHVAHTSAASASEIVETGEIMVFLGAGHIVTVRHRDQSRLGALRAELEAAPDRLALGPAAVLHALVDHVVDDYLAVTEAFEHDIDEVEGLVFAPRSTISPEQMHLMKRELIELRRSIAPLATPLRVLADNRALVPESISSYYRDVADHLETVAERIAGFDEILTTLLNATLAKVTLQQNNDMRRITAWAAIIAVPTLVVGVYGMNFDHMPELHWRYGYPVVLALTFAVCLVLYRSFKRNQWL</sequence>
<dbReference type="Proteomes" id="UP001596512">
    <property type="component" value="Unassembled WGS sequence"/>
</dbReference>
<evidence type="ECO:0000256" key="6">
    <source>
        <dbReference type="ARBA" id="ARBA00022989"/>
    </source>
</evidence>
<dbReference type="InterPro" id="IPR002523">
    <property type="entry name" value="MgTranspt_CorA/ZnTranspt_ZntB"/>
</dbReference>
<accession>A0ABW2TWQ0</accession>
<dbReference type="SUPFAM" id="SSF143865">
    <property type="entry name" value="CorA soluble domain-like"/>
    <property type="match status" value="1"/>
</dbReference>
<dbReference type="Gene3D" id="3.30.460.20">
    <property type="entry name" value="CorA soluble domain-like"/>
    <property type="match status" value="1"/>
</dbReference>
<gene>
    <name evidence="10" type="ORF">ACFQV2_31330</name>
</gene>
<keyword evidence="6 9" id="KW-1133">Transmembrane helix</keyword>
<evidence type="ECO:0000256" key="5">
    <source>
        <dbReference type="ARBA" id="ARBA00022692"/>
    </source>
</evidence>
<evidence type="ECO:0000313" key="10">
    <source>
        <dbReference type="EMBL" id="MFC7617248.1"/>
    </source>
</evidence>
<evidence type="ECO:0000313" key="11">
    <source>
        <dbReference type="Proteomes" id="UP001596512"/>
    </source>
</evidence>
<feature type="region of interest" description="Disordered" evidence="8">
    <location>
        <begin position="1"/>
        <end position="57"/>
    </location>
</feature>
<proteinExistence type="inferred from homology"/>
<keyword evidence="4" id="KW-1003">Cell membrane</keyword>
<feature type="transmembrane region" description="Helical" evidence="9">
    <location>
        <begin position="334"/>
        <end position="354"/>
    </location>
</feature>
<evidence type="ECO:0000256" key="3">
    <source>
        <dbReference type="ARBA" id="ARBA00022448"/>
    </source>
</evidence>
<keyword evidence="11" id="KW-1185">Reference proteome</keyword>
<dbReference type="CDD" id="cd12830">
    <property type="entry name" value="MtCorA-like"/>
    <property type="match status" value="1"/>
</dbReference>
<comment type="caution">
    <text evidence="10">The sequence shown here is derived from an EMBL/GenBank/DDBJ whole genome shotgun (WGS) entry which is preliminary data.</text>
</comment>
<dbReference type="PANTHER" id="PTHR46494">
    <property type="entry name" value="CORA FAMILY METAL ION TRANSPORTER (EUROFUNG)"/>
    <property type="match status" value="1"/>
</dbReference>